<accession>A0ACC6TXN8</accession>
<reference evidence="1" key="1">
    <citation type="submission" date="2024-07" db="EMBL/GenBank/DDBJ databases">
        <title>A survey of Mimosa microsymbionts across Brazilian biomes reveals a high diversity of Paraburkholderia nodulating endemic species, but also that Cupriavidus is common as a symbiont of widespread species.</title>
        <authorList>
            <person name="Rouws L."/>
            <person name="Barauna A."/>
            <person name="Beukes C."/>
            <person name="Rouws J.R.C."/>
            <person name="De Faria S.M."/>
            <person name="Gross E."/>
            <person name="Bueno Dos Reis Junior F."/>
            <person name="Simon M.F."/>
            <person name="Maluk M."/>
            <person name="Odee D.W."/>
            <person name="Kenicer G."/>
            <person name="Young J.P.W."/>
            <person name="Reis V.M."/>
            <person name="Zilli J."/>
            <person name="James E.K."/>
        </authorList>
    </citation>
    <scope>NUCLEOTIDE SEQUENCE</scope>
    <source>
        <strain evidence="1">EG181B</strain>
    </source>
</reference>
<proteinExistence type="predicted"/>
<gene>
    <name evidence="1" type="ORF">AB4Y32_09845</name>
</gene>
<name>A0ACC6TXN8_9BURK</name>
<protein>
    <submittedName>
        <fullName evidence="1">Uncharacterized protein</fullName>
    </submittedName>
</protein>
<sequence>MSMIGDIRIDPLLAVCSVPTKENINRYGPMIGRASEGVSNTEKDILIGEETARDFVA</sequence>
<comment type="caution">
    <text evidence="1">The sequence shown here is derived from an EMBL/GenBank/DDBJ whole genome shotgun (WGS) entry which is preliminary data.</text>
</comment>
<keyword evidence="2" id="KW-1185">Reference proteome</keyword>
<evidence type="ECO:0000313" key="2">
    <source>
        <dbReference type="Proteomes" id="UP001558850"/>
    </source>
</evidence>
<organism evidence="1 2">
    <name type="scientific">Paraburkholderia phymatum</name>
    <dbReference type="NCBI Taxonomy" id="148447"/>
    <lineage>
        <taxon>Bacteria</taxon>
        <taxon>Pseudomonadati</taxon>
        <taxon>Pseudomonadota</taxon>
        <taxon>Betaproteobacteria</taxon>
        <taxon>Burkholderiales</taxon>
        <taxon>Burkholderiaceae</taxon>
        <taxon>Paraburkholderia</taxon>
    </lineage>
</organism>
<dbReference type="Proteomes" id="UP001558850">
    <property type="component" value="Unassembled WGS sequence"/>
</dbReference>
<dbReference type="EMBL" id="JBFRCH010000004">
    <property type="protein sequence ID" value="MEX3932096.1"/>
    <property type="molecule type" value="Genomic_DNA"/>
</dbReference>
<evidence type="ECO:0000313" key="1">
    <source>
        <dbReference type="EMBL" id="MEX3932096.1"/>
    </source>
</evidence>